<reference evidence="1 2" key="2">
    <citation type="submission" date="2018-03" db="EMBL/GenBank/DDBJ databases">
        <title>Draft genome of Pseudomonas putida strain KH-18-2.</title>
        <authorList>
            <person name="Yoshizawa S."/>
            <person name="Khan N.H."/>
            <person name="Nishimura M."/>
            <person name="Chiura H.X."/>
            <person name="Ogura Y."/>
            <person name="Hayashi T."/>
            <person name="Kogure K."/>
        </authorList>
    </citation>
    <scope>NUCLEOTIDE SEQUENCE [LARGE SCALE GENOMIC DNA]</scope>
    <source>
        <strain evidence="1 2">KH-18-2</strain>
    </source>
</reference>
<sequence length="321" mass="36328">MPGKPQHSLASGITTNFGYYPVRCDLETERFSILTLPDHEDTVSSIAEDENVIDGWLYPGPQQRLHFVSGIVRSMPYSSRVFGLPKTHALTLHRSKNQDDLDFVVWCLSFFTGMRLTNTEAGFLDATPVKPHKLVDFVLHRPTLIEAVHLALDFLEQERDAPRAPKRIAAVIHALFLAQYPQSLPFERFQYLYMALDGCFKLLEVKEETKLRVPHARRIQWMCEKFDIPIPEWAESKAGASPLSTARNDAIHEALFFDEPLGFSIYGGNKPDGDPTNVTLQMKALVCRLLVAILGRADTTYVKSPVNTRMIQSLELSDRIT</sequence>
<organism evidence="1 2">
    <name type="scientific">Pseudomonas putida</name>
    <name type="common">Arthrobacter siderocapsulatus</name>
    <dbReference type="NCBI Taxonomy" id="303"/>
    <lineage>
        <taxon>Bacteria</taxon>
        <taxon>Pseudomonadati</taxon>
        <taxon>Pseudomonadota</taxon>
        <taxon>Gammaproteobacteria</taxon>
        <taxon>Pseudomonadales</taxon>
        <taxon>Pseudomonadaceae</taxon>
        <taxon>Pseudomonas</taxon>
    </lineage>
</organism>
<comment type="caution">
    <text evidence="1">The sequence shown here is derived from an EMBL/GenBank/DDBJ whole genome shotgun (WGS) entry which is preliminary data.</text>
</comment>
<dbReference type="Proteomes" id="UP000237378">
    <property type="component" value="Unassembled WGS sequence"/>
</dbReference>
<evidence type="ECO:0000313" key="2">
    <source>
        <dbReference type="Proteomes" id="UP000237378"/>
    </source>
</evidence>
<protein>
    <recommendedName>
        <fullName evidence="3">Apea-like HEPN domain-containing protein</fullName>
    </recommendedName>
</protein>
<dbReference type="EMBL" id="MING01000083">
    <property type="protein sequence ID" value="POG03182.1"/>
    <property type="molecule type" value="Genomic_DNA"/>
</dbReference>
<evidence type="ECO:0000313" key="1">
    <source>
        <dbReference type="EMBL" id="POG03182.1"/>
    </source>
</evidence>
<proteinExistence type="predicted"/>
<evidence type="ECO:0008006" key="3">
    <source>
        <dbReference type="Google" id="ProtNLM"/>
    </source>
</evidence>
<dbReference type="AlphaFoldDB" id="A0A2S3WP86"/>
<reference evidence="1 2" key="1">
    <citation type="submission" date="2016-08" db="EMBL/GenBank/DDBJ databases">
        <authorList>
            <person name="Seilhamer J.J."/>
        </authorList>
    </citation>
    <scope>NUCLEOTIDE SEQUENCE [LARGE SCALE GENOMIC DNA]</scope>
    <source>
        <strain evidence="1 2">KH-18-2</strain>
    </source>
</reference>
<gene>
    <name evidence="1" type="ORF">BGP82_18010</name>
</gene>
<name>A0A2S3WP86_PSEPU</name>
<accession>A0A2S3WP86</accession>
<dbReference type="RefSeq" id="WP_103469873.1">
    <property type="nucleotide sequence ID" value="NZ_MING01000083.1"/>
</dbReference>